<evidence type="ECO:0000256" key="1">
    <source>
        <dbReference type="SAM" id="MobiDB-lite"/>
    </source>
</evidence>
<dbReference type="Proteomes" id="UP000002009">
    <property type="component" value="Chromosome 9"/>
</dbReference>
<reference evidence="2 3" key="1">
    <citation type="journal article" date="2009" name="Science">
        <title>Green evolution and dynamic adaptations revealed by genomes of the marine picoeukaryotes Micromonas.</title>
        <authorList>
            <person name="Worden A.Z."/>
            <person name="Lee J.H."/>
            <person name="Mock T."/>
            <person name="Rouze P."/>
            <person name="Simmons M.P."/>
            <person name="Aerts A.L."/>
            <person name="Allen A.E."/>
            <person name="Cuvelier M.L."/>
            <person name="Derelle E."/>
            <person name="Everett M.V."/>
            <person name="Foulon E."/>
            <person name="Grimwood J."/>
            <person name="Gundlach H."/>
            <person name="Henrissat B."/>
            <person name="Napoli C."/>
            <person name="McDonald S.M."/>
            <person name="Parker M.S."/>
            <person name="Rombauts S."/>
            <person name="Salamov A."/>
            <person name="Von Dassow P."/>
            <person name="Badger J.H."/>
            <person name="Coutinho P.M."/>
            <person name="Demir E."/>
            <person name="Dubchak I."/>
            <person name="Gentemann C."/>
            <person name="Eikrem W."/>
            <person name="Gready J.E."/>
            <person name="John U."/>
            <person name="Lanier W."/>
            <person name="Lindquist E.A."/>
            <person name="Lucas S."/>
            <person name="Mayer K.F."/>
            <person name="Moreau H."/>
            <person name="Not F."/>
            <person name="Otillar R."/>
            <person name="Panaud O."/>
            <person name="Pangilinan J."/>
            <person name="Paulsen I."/>
            <person name="Piegu B."/>
            <person name="Poliakov A."/>
            <person name="Robbens S."/>
            <person name="Schmutz J."/>
            <person name="Toulza E."/>
            <person name="Wyss T."/>
            <person name="Zelensky A."/>
            <person name="Zhou K."/>
            <person name="Armbrust E.V."/>
            <person name="Bhattacharya D."/>
            <person name="Goodenough U.W."/>
            <person name="Van de Peer Y."/>
            <person name="Grigoriev I.V."/>
        </authorList>
    </citation>
    <scope>NUCLEOTIDE SEQUENCE [LARGE SCALE GENOMIC DNA]</scope>
    <source>
        <strain evidence="3">RCC299 / NOUM17</strain>
    </source>
</reference>
<dbReference type="OMA" id="WSEGTMA"/>
<dbReference type="RefSeq" id="XP_002504602.1">
    <property type="nucleotide sequence ID" value="XM_002504556.1"/>
</dbReference>
<sequence length="253" mass="27217">MACAGLAPSRAPRVVTRREGGASAFARPSPPSPPPSRPLAAKTPWRTAPRHDPTRRRIPAARIVVPRASAEPVTSLAAELASLVARGSDTRDDARVRAIVDELERARAPADPRALTGAYEVAWSEGTMAWRALVARGVSAIAGRSRAGQWFTPGAPGRALNFAELFDGRVTITAEGTFRPKPTEDARHPIGFDVQIERGDALAFGRRWTLPIEGPGEFQMLYGDANVRVFRSSGGVAVQVPSDWQRPAAEDEE</sequence>
<name>C1EC91_MICCC</name>
<dbReference type="OrthoDB" id="514399at2759"/>
<protein>
    <recommendedName>
        <fullName evidence="4">Plastid lipid-associated protein/fibrillin conserved domain-containing protein</fullName>
    </recommendedName>
</protein>
<proteinExistence type="predicted"/>
<dbReference type="GeneID" id="8246151"/>
<dbReference type="EMBL" id="CP001329">
    <property type="protein sequence ID" value="ACO65860.1"/>
    <property type="molecule type" value="Genomic_DNA"/>
</dbReference>
<evidence type="ECO:0008006" key="4">
    <source>
        <dbReference type="Google" id="ProtNLM"/>
    </source>
</evidence>
<evidence type="ECO:0000313" key="3">
    <source>
        <dbReference type="Proteomes" id="UP000002009"/>
    </source>
</evidence>
<keyword evidence="3" id="KW-1185">Reference proteome</keyword>
<organism evidence="2 3">
    <name type="scientific">Micromonas commoda (strain RCC299 / NOUM17 / CCMP2709)</name>
    <name type="common">Picoplanktonic green alga</name>
    <dbReference type="NCBI Taxonomy" id="296587"/>
    <lineage>
        <taxon>Eukaryota</taxon>
        <taxon>Viridiplantae</taxon>
        <taxon>Chlorophyta</taxon>
        <taxon>Mamiellophyceae</taxon>
        <taxon>Mamiellales</taxon>
        <taxon>Mamiellaceae</taxon>
        <taxon>Micromonas</taxon>
    </lineage>
</organism>
<dbReference type="InParanoid" id="C1EC91"/>
<dbReference type="AlphaFoldDB" id="C1EC91"/>
<feature type="region of interest" description="Disordered" evidence="1">
    <location>
        <begin position="1"/>
        <end position="57"/>
    </location>
</feature>
<accession>C1EC91</accession>
<feature type="compositionally biased region" description="Pro residues" evidence="1">
    <location>
        <begin position="28"/>
        <end position="37"/>
    </location>
</feature>
<evidence type="ECO:0000313" key="2">
    <source>
        <dbReference type="EMBL" id="ACO65860.1"/>
    </source>
</evidence>
<dbReference type="KEGG" id="mis:MICPUN_61335"/>
<gene>
    <name evidence="2" type="ORF">MICPUN_61335</name>
</gene>
<dbReference type="STRING" id="296587.C1EC91"/>